<sequence length="115" mass="13084">MDPHEDHPVCRPFEYKTPILSRFPPMTFFHGIDPANMIGFLAGALTTVSFLPQIVKVLKTRDTRSLSVSMYGLFTLGVFLWLVYGWIVHSPPVIFYNAMTFLLSAALLAAKIRWH</sequence>
<dbReference type="GO" id="GO:0016020">
    <property type="term" value="C:membrane"/>
    <property type="evidence" value="ECO:0007669"/>
    <property type="project" value="UniProtKB-SubCell"/>
</dbReference>
<dbReference type="PATRIC" id="fig|178606.4.peg.2531"/>
<evidence type="ECO:0008006" key="8">
    <source>
        <dbReference type="Google" id="ProtNLM"/>
    </source>
</evidence>
<evidence type="ECO:0000256" key="5">
    <source>
        <dbReference type="SAM" id="Phobius"/>
    </source>
</evidence>
<keyword evidence="3 5" id="KW-1133">Transmembrane helix</keyword>
<comment type="caution">
    <text evidence="6">The sequence shown here is derived from an EMBL/GenBank/DDBJ whole genome shotgun (WGS) entry which is preliminary data.</text>
</comment>
<dbReference type="InterPro" id="IPR047662">
    <property type="entry name" value="SemiSWEET"/>
</dbReference>
<gene>
    <name evidence="6" type="ORF">LptCag_0509</name>
</gene>
<proteinExistence type="predicted"/>
<dbReference type="Gene3D" id="1.20.1280.290">
    <property type="match status" value="1"/>
</dbReference>
<reference evidence="6 7" key="1">
    <citation type="submission" date="2014-06" db="EMBL/GenBank/DDBJ databases">
        <title>Draft genome sequence of iron oxidizing acidophile Leptospirillum ferriphilum DSM14647.</title>
        <authorList>
            <person name="Cardenas J.P."/>
            <person name="Lazcano M."/>
            <person name="Ossandon F.J."/>
            <person name="Corbett M."/>
            <person name="Holmes D.S."/>
            <person name="Watkin E."/>
        </authorList>
    </citation>
    <scope>NUCLEOTIDE SEQUENCE [LARGE SCALE GENOMIC DNA]</scope>
    <source>
        <strain evidence="6 7">DSM 14647</strain>
    </source>
</reference>
<protein>
    <recommendedName>
        <fullName evidence="8">MtN3 and saliva related transmembrane protein</fullName>
    </recommendedName>
</protein>
<comment type="subcellular location">
    <subcellularLocation>
        <location evidence="1">Membrane</location>
        <topology evidence="1">Multi-pass membrane protein</topology>
    </subcellularLocation>
</comment>
<name>A0A094X2I0_9BACT</name>
<keyword evidence="4 5" id="KW-0472">Membrane</keyword>
<evidence type="ECO:0000256" key="1">
    <source>
        <dbReference type="ARBA" id="ARBA00004141"/>
    </source>
</evidence>
<feature type="transmembrane region" description="Helical" evidence="5">
    <location>
        <begin position="37"/>
        <end position="58"/>
    </location>
</feature>
<feature type="transmembrane region" description="Helical" evidence="5">
    <location>
        <begin position="70"/>
        <end position="87"/>
    </location>
</feature>
<accession>A0A094X2I0</accession>
<evidence type="ECO:0000313" key="7">
    <source>
        <dbReference type="Proteomes" id="UP000029452"/>
    </source>
</evidence>
<evidence type="ECO:0000313" key="6">
    <source>
        <dbReference type="EMBL" id="KGA92774.1"/>
    </source>
</evidence>
<dbReference type="EMBL" id="JPGK01000012">
    <property type="protein sequence ID" value="KGA92774.1"/>
    <property type="molecule type" value="Genomic_DNA"/>
</dbReference>
<dbReference type="Proteomes" id="UP000029452">
    <property type="component" value="Unassembled WGS sequence"/>
</dbReference>
<dbReference type="Pfam" id="PF04193">
    <property type="entry name" value="PQ-loop"/>
    <property type="match status" value="1"/>
</dbReference>
<feature type="transmembrane region" description="Helical" evidence="5">
    <location>
        <begin position="93"/>
        <end position="110"/>
    </location>
</feature>
<dbReference type="AlphaFoldDB" id="A0A094X2I0"/>
<dbReference type="NCBIfam" id="NF037968">
    <property type="entry name" value="SemiSWEET_2"/>
    <property type="match status" value="1"/>
</dbReference>
<evidence type="ECO:0000256" key="4">
    <source>
        <dbReference type="ARBA" id="ARBA00023136"/>
    </source>
</evidence>
<organism evidence="6 7">
    <name type="scientific">Leptospirillum ferriphilum</name>
    <dbReference type="NCBI Taxonomy" id="178606"/>
    <lineage>
        <taxon>Bacteria</taxon>
        <taxon>Pseudomonadati</taxon>
        <taxon>Nitrospirota</taxon>
        <taxon>Nitrospiria</taxon>
        <taxon>Nitrospirales</taxon>
        <taxon>Nitrospiraceae</taxon>
        <taxon>Leptospirillum</taxon>
    </lineage>
</organism>
<dbReference type="GO" id="GO:0051119">
    <property type="term" value="F:sugar transmembrane transporter activity"/>
    <property type="evidence" value="ECO:0007669"/>
    <property type="project" value="InterPro"/>
</dbReference>
<keyword evidence="2 5" id="KW-0812">Transmembrane</keyword>
<evidence type="ECO:0000256" key="3">
    <source>
        <dbReference type="ARBA" id="ARBA00022989"/>
    </source>
</evidence>
<evidence type="ECO:0000256" key="2">
    <source>
        <dbReference type="ARBA" id="ARBA00022692"/>
    </source>
</evidence>
<dbReference type="InterPro" id="IPR006603">
    <property type="entry name" value="PQ-loop_rpt"/>
</dbReference>